<reference evidence="3 4" key="1">
    <citation type="submission" date="2015-02" db="EMBL/GenBank/DDBJ databases">
        <authorList>
            <person name="Ju K.-S."/>
            <person name="Doroghazi J.R."/>
            <person name="Metcalf W."/>
        </authorList>
    </citation>
    <scope>NUCLEOTIDE SEQUENCE [LARGE SCALE GENOMIC DNA]</scope>
    <source>
        <strain evidence="3 4">ATCC 31215</strain>
    </source>
</reference>
<accession>A0A0F2TKY7</accession>
<gene>
    <name evidence="3" type="ORF">VM95_00835</name>
</gene>
<name>A0A0F2TKY7_STRR3</name>
<dbReference type="EMBL" id="JZKH01000001">
    <property type="protein sequence ID" value="KJS63814.1"/>
    <property type="molecule type" value="Genomic_DNA"/>
</dbReference>
<feature type="region of interest" description="Disordered" evidence="2">
    <location>
        <begin position="1079"/>
        <end position="1106"/>
    </location>
</feature>
<dbReference type="OrthoDB" id="3202351at2"/>
<sequence length="1486" mass="161683">MYELNRVLLRNFGPRDARYECVDLDLSGVGEPVSTGALVPDAGHVPHRPSPASLVMLQNGGGKGVLLTAIMCTTIPYRHKDLEALRKFVVSPAQPSHIVMEWVDARTGRLLVTGQVLAPAADKNLSRLFYSFQPGAALTADRLPFHHDGTWLSFDDFCTELRDLRARHEGLGLREEAGQKEWEAHQSSLGLEPDLFNVQRAMNATESGAANAFTTTTSGAFVEWLLTKASDASDYDAVGKMFAGYAGAVSQYQLWQKERAFALEMQRQCQQVDDAHTAQLSQAAQAAQASTNLVALASTLLARDRQLACEVELCSTAYEEADVENRTRLGAQDAADRALRHVQWHSLRLDLADLEARRTDAEARRLEVEQERDGWTQVPLALALAAARHAFDSTQLDLTRAEGAIAPYARAADDAAARLRISLRLAEEAARKKIRDLQEATRASGIDVSQWRARMGDLRKLDGVAEGETANLSSLVAEFEAALQRARESRDVLAGETAADAAARSRTAERDLGEQADDAKAAVDDAKTSAAQARAELSTADAAASAASNAADNASAVIDRLRTRARHIQRDPLSSELLETELDATGDDALTWIAVAAGPLHDVASRRHAALEGALTAQRRKLDRDQEYLTALDTSAGLLPARTHVREVCDALLGHGVAAHPGWIWMRDNLPTDLHARAVSDHPDLVDGVIVTDEFALEKARQFLEDLRPLPAAAVAIGTGNRFANTAPSDQAGRTVVEPTPAMHDELAAAREREIVETRIRETSEEIQQQETRRTATARLLAALDHWQDEIGELPLDVRLEELSSLQAASGVAREAADAASDRAQELELALGETESQRDNVLAQWAAQQRTADDLERLADSEAEAGRAADRIAELERQTTLRLAEFGKLEAACSAAEDENLRRARLIENHEQEAARHSGELEVITATDEAERRQAQAGVLAPLPVLRQQYKQAASDLHAREVGDDLRERARTAEADLQSCQALWKKVPPSVQDRAQVLAQDTRADDAIQRDALVRSMTEQTTRLQTDESLLNSERARVQLQLEQAQPAEGQAFLEEEAAQEWTPHDRAQAQKLLETAGDLKSSADRAARTAGDSFEAAGRAKKEAERSRTALAPVLALFEAAIKGMPIDQEAAPYPGSLEGAESKAREAVSLHATTHKQQGAADRAVEGAVADLKDAVSNVAYHDLDIPLRAQISALDGRMIPPLAADFVTALTERAAVLASQLNGVEQVRETLVLQLAGRVSEELKKLDRASAFSVFPDDAGPWSNQRFLTIKYQPPEQPLLHGLVREAVQAMATAPNAGGLKGIDVVMRCLHRAVPRGFTAKVIKPTASRTIEHVPVEDMKTIFSGGQELTGAILLYCALAALRTSPGPRSRTRHGGLLMLDNPIGRANADYLMQIQQEMATALGIQLLYTTGLSDDNATLRFPLRIQLRNDAEARSGLSLVRIDERVRASLVPRPRVTPDPEAPEPAGYLSTARLYTKTEAGQ</sequence>
<proteinExistence type="predicted"/>
<protein>
    <recommendedName>
        <fullName evidence="5">Chromosome segregation ATPase</fullName>
    </recommendedName>
</protein>
<organism evidence="3 4">
    <name type="scientific">Streptomyces rubellomurinus (strain ATCC 31215)</name>
    <dbReference type="NCBI Taxonomy" id="359131"/>
    <lineage>
        <taxon>Bacteria</taxon>
        <taxon>Bacillati</taxon>
        <taxon>Actinomycetota</taxon>
        <taxon>Actinomycetes</taxon>
        <taxon>Kitasatosporales</taxon>
        <taxon>Streptomycetaceae</taxon>
        <taxon>Streptomyces</taxon>
    </lineage>
</organism>
<feature type="coiled-coil region" evidence="1">
    <location>
        <begin position="817"/>
        <end position="878"/>
    </location>
</feature>
<feature type="region of interest" description="Disordered" evidence="2">
    <location>
        <begin position="1457"/>
        <end position="1486"/>
    </location>
</feature>
<dbReference type="PATRIC" id="fig|359131.3.peg.183"/>
<evidence type="ECO:0000313" key="3">
    <source>
        <dbReference type="EMBL" id="KJS63814.1"/>
    </source>
</evidence>
<feature type="region of interest" description="Disordered" evidence="2">
    <location>
        <begin position="493"/>
        <end position="527"/>
    </location>
</feature>
<feature type="compositionally biased region" description="Low complexity" evidence="2">
    <location>
        <begin position="494"/>
        <end position="505"/>
    </location>
</feature>
<evidence type="ECO:0000256" key="2">
    <source>
        <dbReference type="SAM" id="MobiDB-lite"/>
    </source>
</evidence>
<evidence type="ECO:0000256" key="1">
    <source>
        <dbReference type="SAM" id="Coils"/>
    </source>
</evidence>
<dbReference type="Proteomes" id="UP000033699">
    <property type="component" value="Unassembled WGS sequence"/>
</dbReference>
<comment type="caution">
    <text evidence="3">The sequence shown here is derived from an EMBL/GenBank/DDBJ whole genome shotgun (WGS) entry which is preliminary data.</text>
</comment>
<keyword evidence="1" id="KW-0175">Coiled coil</keyword>
<evidence type="ECO:0000313" key="4">
    <source>
        <dbReference type="Proteomes" id="UP000033699"/>
    </source>
</evidence>
<feature type="compositionally biased region" description="Basic and acidic residues" evidence="2">
    <location>
        <begin position="506"/>
        <end position="527"/>
    </location>
</feature>
<dbReference type="RefSeq" id="WP_045691947.1">
    <property type="nucleotide sequence ID" value="NZ_JZKH01000001.1"/>
</dbReference>
<evidence type="ECO:0008006" key="5">
    <source>
        <dbReference type="Google" id="ProtNLM"/>
    </source>
</evidence>
<keyword evidence="4" id="KW-1185">Reference proteome</keyword>